<accession>W1NYH6</accession>
<reference evidence="2" key="1">
    <citation type="journal article" date="2013" name="Science">
        <title>The Amborella genome and the evolution of flowering plants.</title>
        <authorList>
            <consortium name="Amborella Genome Project"/>
        </authorList>
    </citation>
    <scope>NUCLEOTIDE SEQUENCE [LARGE SCALE GENOMIC DNA]</scope>
</reference>
<dbReference type="Gramene" id="ERN00688">
    <property type="protein sequence ID" value="ERN00688"/>
    <property type="gene ID" value="AMTR_s00106p00060390"/>
</dbReference>
<evidence type="ECO:0000313" key="2">
    <source>
        <dbReference type="Proteomes" id="UP000017836"/>
    </source>
</evidence>
<protein>
    <submittedName>
        <fullName evidence="1">Uncharacterized protein</fullName>
    </submittedName>
</protein>
<proteinExistence type="predicted"/>
<dbReference type="AlphaFoldDB" id="W1NYH6"/>
<dbReference type="EMBL" id="KI394815">
    <property type="protein sequence ID" value="ERN00688.1"/>
    <property type="molecule type" value="Genomic_DNA"/>
</dbReference>
<gene>
    <name evidence="1" type="ORF">AMTR_s00106p00060390</name>
</gene>
<dbReference type="HOGENOM" id="CLU_2295504_0_0_1"/>
<dbReference type="Proteomes" id="UP000017836">
    <property type="component" value="Unassembled WGS sequence"/>
</dbReference>
<keyword evidence="2" id="KW-1185">Reference proteome</keyword>
<name>W1NYH6_AMBTC</name>
<organism evidence="1 2">
    <name type="scientific">Amborella trichopoda</name>
    <dbReference type="NCBI Taxonomy" id="13333"/>
    <lineage>
        <taxon>Eukaryota</taxon>
        <taxon>Viridiplantae</taxon>
        <taxon>Streptophyta</taxon>
        <taxon>Embryophyta</taxon>
        <taxon>Tracheophyta</taxon>
        <taxon>Spermatophyta</taxon>
        <taxon>Magnoliopsida</taxon>
        <taxon>Amborellales</taxon>
        <taxon>Amborellaceae</taxon>
        <taxon>Amborella</taxon>
    </lineage>
</organism>
<sequence length="101" mass="10977">MARGSCQRIDGWRLEKKERVLVDPNGFTESRRGVVARLIRGDQCCQEEGGSCVGTVSVGSRESIVASDSAPRDGWVLPKVDSDSGLTWQVRGQSTLSPGLW</sequence>
<evidence type="ECO:0000313" key="1">
    <source>
        <dbReference type="EMBL" id="ERN00688.1"/>
    </source>
</evidence>